<evidence type="ECO:0000256" key="1">
    <source>
        <dbReference type="ARBA" id="ARBA00001933"/>
    </source>
</evidence>
<dbReference type="PATRIC" id="fig|111105.18.peg.2354"/>
<evidence type="ECO:0000256" key="10">
    <source>
        <dbReference type="ARBA" id="ARBA00078333"/>
    </source>
</evidence>
<dbReference type="GO" id="GO:0030170">
    <property type="term" value="F:pyridoxal phosphate binding"/>
    <property type="evidence" value="ECO:0007669"/>
    <property type="project" value="InterPro"/>
</dbReference>
<evidence type="ECO:0000256" key="4">
    <source>
        <dbReference type="ARBA" id="ARBA00019040"/>
    </source>
</evidence>
<dbReference type="FunFam" id="3.90.1150.10:FF:000008">
    <property type="entry name" value="Cystathionine gamma-synthase"/>
    <property type="match status" value="1"/>
</dbReference>
<dbReference type="PANTHER" id="PTHR11808:SF80">
    <property type="entry name" value="CYSTATHIONINE GAMMA-LYASE"/>
    <property type="match status" value="1"/>
</dbReference>
<dbReference type="PANTHER" id="PTHR11808">
    <property type="entry name" value="TRANS-SULFURATION ENZYME FAMILY MEMBER"/>
    <property type="match status" value="1"/>
</dbReference>
<evidence type="ECO:0000256" key="6">
    <source>
        <dbReference type="ARBA" id="ARBA00023239"/>
    </source>
</evidence>
<dbReference type="Proteomes" id="UP000030146">
    <property type="component" value="Unassembled WGS sequence"/>
</dbReference>
<gene>
    <name evidence="13" type="ORF">HR15_09815</name>
</gene>
<feature type="modified residue" description="N6-(pyridoxal phosphate)lysine" evidence="11">
    <location>
        <position position="212"/>
    </location>
</feature>
<dbReference type="SUPFAM" id="SSF53383">
    <property type="entry name" value="PLP-dependent transferases"/>
    <property type="match status" value="1"/>
</dbReference>
<dbReference type="RefSeq" id="WP_039418905.1">
    <property type="nucleotide sequence ID" value="NZ_JASBZW010000010.1"/>
</dbReference>
<comment type="cofactor">
    <cofactor evidence="1 12">
        <name>pyridoxal 5'-phosphate</name>
        <dbReference type="ChEBI" id="CHEBI:597326"/>
    </cofactor>
</comment>
<organism evidence="13 14">
    <name type="scientific">Porphyromonas gulae</name>
    <dbReference type="NCBI Taxonomy" id="111105"/>
    <lineage>
        <taxon>Bacteria</taxon>
        <taxon>Pseudomonadati</taxon>
        <taxon>Bacteroidota</taxon>
        <taxon>Bacteroidia</taxon>
        <taxon>Bacteroidales</taxon>
        <taxon>Porphyromonadaceae</taxon>
        <taxon>Porphyromonas</taxon>
    </lineage>
</organism>
<dbReference type="EMBL" id="JRAK01000129">
    <property type="protein sequence ID" value="KGN85382.1"/>
    <property type="molecule type" value="Genomic_DNA"/>
</dbReference>
<dbReference type="AlphaFoldDB" id="A0A099WW55"/>
<evidence type="ECO:0000256" key="3">
    <source>
        <dbReference type="ARBA" id="ARBA00012222"/>
    </source>
</evidence>
<evidence type="ECO:0000256" key="12">
    <source>
        <dbReference type="RuleBase" id="RU362118"/>
    </source>
</evidence>
<protein>
    <recommendedName>
        <fullName evidence="4">L-methionine gamma-lyase</fullName>
        <ecNumber evidence="3">4.4.1.11</ecNumber>
    </recommendedName>
    <alternativeName>
        <fullName evidence="10">L-methionine-alpha-deamino-gamma-mercaptomethane-lyase</fullName>
    </alternativeName>
</protein>
<dbReference type="GeneID" id="57239854"/>
<accession>A0A099WW55</accession>
<comment type="subunit">
    <text evidence="9">Homotetramer; dimer of active dimers.</text>
</comment>
<keyword evidence="14" id="KW-1185">Reference proteome</keyword>
<evidence type="ECO:0000313" key="14">
    <source>
        <dbReference type="Proteomes" id="UP000030146"/>
    </source>
</evidence>
<proteinExistence type="inferred from homology"/>
<dbReference type="InterPro" id="IPR015424">
    <property type="entry name" value="PyrdxlP-dep_Trfase"/>
</dbReference>
<dbReference type="InterPro" id="IPR015421">
    <property type="entry name" value="PyrdxlP-dep_Trfase_major"/>
</dbReference>
<dbReference type="Pfam" id="PF01053">
    <property type="entry name" value="Cys_Met_Meta_PP"/>
    <property type="match status" value="1"/>
</dbReference>
<comment type="catalytic activity">
    <reaction evidence="7">
        <text>L-methionine + H2O = methanethiol + 2-oxobutanoate + NH4(+)</text>
        <dbReference type="Rhea" id="RHEA:23800"/>
        <dbReference type="ChEBI" id="CHEBI:15377"/>
        <dbReference type="ChEBI" id="CHEBI:16007"/>
        <dbReference type="ChEBI" id="CHEBI:16763"/>
        <dbReference type="ChEBI" id="CHEBI:28938"/>
        <dbReference type="ChEBI" id="CHEBI:57844"/>
        <dbReference type="EC" id="4.4.1.11"/>
    </reaction>
</comment>
<dbReference type="CDD" id="cd00614">
    <property type="entry name" value="CGS_like"/>
    <property type="match status" value="1"/>
</dbReference>
<sequence length="399" mass="43170">MKKEDLMRSGFATRAIHGGAIENAFGCLATPIYQTSTFVFDSAEQGGRRFAGEEGGYIYTRLGNPNCTQVEEKLAMLEGGEAAASAASGIGAISSAIWVCVKAGDHIVAGKTLYGCTFAYLTHGLSRYGVEVTLVDTRNPQEVEAAIRPNTKLVYLETPANPNMYMTDIKAVCDIAHKHEGVRVMVDNTYCTPYICRPLELGADIVVHSATKYLNGHGDVIAGFVVGKEDYIKEVKLVGIKDLTGANMSPFDAYLISRGMKTLQIRMEQHCRNAQTVAEFLEKHPAVEAVYFPGLPSFPQYELAKKQMALPGAMIAFEVKGGCEAGKKLMNSLHLCSLAVSLGDTETLIQHPASMTHSPYTPEERAASDISEGLVRLSVGLENVEDIIADLKHGLDSLI</sequence>
<dbReference type="GO" id="GO:0018826">
    <property type="term" value="F:methionine gamma-lyase activity"/>
    <property type="evidence" value="ECO:0007669"/>
    <property type="project" value="UniProtKB-EC"/>
</dbReference>
<evidence type="ECO:0000256" key="2">
    <source>
        <dbReference type="ARBA" id="ARBA00008667"/>
    </source>
</evidence>
<evidence type="ECO:0000256" key="5">
    <source>
        <dbReference type="ARBA" id="ARBA00022898"/>
    </source>
</evidence>
<dbReference type="NCBIfam" id="TIGR01328">
    <property type="entry name" value="met_gam_lyase"/>
    <property type="match status" value="1"/>
</dbReference>
<dbReference type="PIRSF" id="PIRSF001434">
    <property type="entry name" value="CGS"/>
    <property type="match status" value="1"/>
</dbReference>
<comment type="catalytic activity">
    <reaction evidence="8">
        <text>L-homocysteine + H2O = 2-oxobutanoate + hydrogen sulfide + NH4(+) + H(+)</text>
        <dbReference type="Rhea" id="RHEA:14501"/>
        <dbReference type="ChEBI" id="CHEBI:15377"/>
        <dbReference type="ChEBI" id="CHEBI:15378"/>
        <dbReference type="ChEBI" id="CHEBI:16763"/>
        <dbReference type="ChEBI" id="CHEBI:28938"/>
        <dbReference type="ChEBI" id="CHEBI:29919"/>
        <dbReference type="ChEBI" id="CHEBI:58199"/>
        <dbReference type="EC" id="4.4.1.2"/>
    </reaction>
</comment>
<dbReference type="InterPro" id="IPR015422">
    <property type="entry name" value="PyrdxlP-dep_Trfase_small"/>
</dbReference>
<dbReference type="InterPro" id="IPR054542">
    <property type="entry name" value="Cys_met_metab_PP"/>
</dbReference>
<dbReference type="FunFam" id="3.40.640.10:FF:000046">
    <property type="entry name" value="Cystathionine gamma-lyase"/>
    <property type="match status" value="1"/>
</dbReference>
<comment type="caution">
    <text evidence="13">The sequence shown here is derived from an EMBL/GenBank/DDBJ whole genome shotgun (WGS) entry which is preliminary data.</text>
</comment>
<evidence type="ECO:0000256" key="11">
    <source>
        <dbReference type="PIRSR" id="PIRSR001434-2"/>
    </source>
</evidence>
<evidence type="ECO:0000256" key="7">
    <source>
        <dbReference type="ARBA" id="ARBA00049180"/>
    </source>
</evidence>
<dbReference type="EC" id="4.4.1.11" evidence="3"/>
<reference evidence="13 14" key="1">
    <citation type="submission" date="2014-08" db="EMBL/GenBank/DDBJ databases">
        <title>Porphyromonas gulae strain:COT-052_OH3439 Genome sequencing.</title>
        <authorList>
            <person name="Wallis C."/>
            <person name="Deusch O."/>
            <person name="O'Flynn C."/>
            <person name="Davis I."/>
            <person name="Jospin G."/>
            <person name="Darling A.E."/>
            <person name="Coil D.A."/>
            <person name="Alexiev A."/>
            <person name="Horsfall A."/>
            <person name="Kirkwood N."/>
            <person name="Harris S."/>
            <person name="Eisen J.A."/>
        </authorList>
    </citation>
    <scope>NUCLEOTIDE SEQUENCE [LARGE SCALE GENOMIC DNA]</scope>
    <source>
        <strain evidence="14">COT-052 OH3439</strain>
    </source>
</reference>
<dbReference type="GO" id="GO:0047982">
    <property type="term" value="F:homocysteine desulfhydrase activity"/>
    <property type="evidence" value="ECO:0007669"/>
    <property type="project" value="UniProtKB-EC"/>
</dbReference>
<dbReference type="Gene3D" id="3.90.1150.10">
    <property type="entry name" value="Aspartate Aminotransferase, domain 1"/>
    <property type="match status" value="1"/>
</dbReference>
<keyword evidence="5 11" id="KW-0663">Pyridoxal phosphate</keyword>
<dbReference type="GO" id="GO:0005737">
    <property type="term" value="C:cytoplasm"/>
    <property type="evidence" value="ECO:0007669"/>
    <property type="project" value="TreeGrafter"/>
</dbReference>
<comment type="similarity">
    <text evidence="2">Belongs to the trans-sulfuration enzymes family. L-methionine gamma-lyase subfamily.</text>
</comment>
<dbReference type="Gene3D" id="3.40.640.10">
    <property type="entry name" value="Type I PLP-dependent aspartate aminotransferase-like (Major domain)"/>
    <property type="match status" value="1"/>
</dbReference>
<dbReference type="InterPro" id="IPR006237">
    <property type="entry name" value="L-Met_gamma_lys"/>
</dbReference>
<evidence type="ECO:0000313" key="13">
    <source>
        <dbReference type="EMBL" id="KGN85382.1"/>
    </source>
</evidence>
<dbReference type="PROSITE" id="PS00868">
    <property type="entry name" value="CYS_MET_METAB_PP"/>
    <property type="match status" value="1"/>
</dbReference>
<dbReference type="InterPro" id="IPR000277">
    <property type="entry name" value="Cys/Met-Metab_PyrdxlP-dep_enz"/>
</dbReference>
<dbReference type="GO" id="GO:0019346">
    <property type="term" value="P:transsulfuration"/>
    <property type="evidence" value="ECO:0007669"/>
    <property type="project" value="InterPro"/>
</dbReference>
<evidence type="ECO:0000256" key="9">
    <source>
        <dbReference type="ARBA" id="ARBA00064130"/>
    </source>
</evidence>
<evidence type="ECO:0000256" key="8">
    <source>
        <dbReference type="ARBA" id="ARBA00050802"/>
    </source>
</evidence>
<name>A0A099WW55_9PORP</name>
<dbReference type="NCBIfam" id="NF004876">
    <property type="entry name" value="PRK06234.1"/>
    <property type="match status" value="1"/>
</dbReference>
<keyword evidence="6 13" id="KW-0456">Lyase</keyword>